<dbReference type="PANTHER" id="PTHR33445:SF1">
    <property type="entry name" value="ATP SYNTHASE SUBUNIT B"/>
    <property type="match status" value="1"/>
</dbReference>
<dbReference type="CDD" id="cd06503">
    <property type="entry name" value="ATP-synt_Fo_b"/>
    <property type="match status" value="1"/>
</dbReference>
<evidence type="ECO:0000256" key="3">
    <source>
        <dbReference type="ARBA" id="ARBA00022448"/>
    </source>
</evidence>
<feature type="region of interest" description="Disordered" evidence="17">
    <location>
        <begin position="189"/>
        <end position="216"/>
    </location>
</feature>
<evidence type="ECO:0000256" key="1">
    <source>
        <dbReference type="ARBA" id="ARBA00004162"/>
    </source>
</evidence>
<keyword evidence="19" id="KW-1185">Reference proteome</keyword>
<keyword evidence="6 14" id="KW-0812">Transmembrane</keyword>
<dbReference type="HAMAP" id="MF_01398">
    <property type="entry name" value="ATP_synth_b_bprime"/>
    <property type="match status" value="1"/>
</dbReference>
<keyword evidence="11 14" id="KW-0066">ATP synthesis</keyword>
<comment type="subcellular location">
    <subcellularLocation>
        <location evidence="1 14">Cell membrane</location>
        <topology evidence="1 14">Single-pass membrane protein</topology>
    </subcellularLocation>
</comment>
<dbReference type="STRING" id="1216970.GCA_001570985_01531"/>
<dbReference type="GO" id="GO:0046961">
    <property type="term" value="F:proton-transporting ATPase activity, rotational mechanism"/>
    <property type="evidence" value="ECO:0007669"/>
    <property type="project" value="TreeGrafter"/>
</dbReference>
<evidence type="ECO:0000256" key="14">
    <source>
        <dbReference type="HAMAP-Rule" id="MF_01398"/>
    </source>
</evidence>
<reference evidence="18 19" key="1">
    <citation type="submission" date="2019-02" db="EMBL/GenBank/DDBJ databases">
        <title>Genomic data mining of an Antarctic deep-sea actinobacterium, Janibacterlimosus P3-3-X1.</title>
        <authorList>
            <person name="Liao L."/>
            <person name="Chen B."/>
        </authorList>
    </citation>
    <scope>NUCLEOTIDE SEQUENCE [LARGE SCALE GENOMIC DNA]</scope>
    <source>
        <strain evidence="18 19">P3-3-X1</strain>
    </source>
</reference>
<dbReference type="PANTHER" id="PTHR33445">
    <property type="entry name" value="ATP SYNTHASE SUBUNIT B', CHLOROPLASTIC"/>
    <property type="match status" value="1"/>
</dbReference>
<feature type="coiled-coil region" evidence="16">
    <location>
        <begin position="65"/>
        <end position="103"/>
    </location>
</feature>
<evidence type="ECO:0000256" key="11">
    <source>
        <dbReference type="ARBA" id="ARBA00023310"/>
    </source>
</evidence>
<evidence type="ECO:0000256" key="8">
    <source>
        <dbReference type="ARBA" id="ARBA00022989"/>
    </source>
</evidence>
<dbReference type="InterPro" id="IPR005864">
    <property type="entry name" value="ATP_synth_F0_bsu_bac"/>
</dbReference>
<evidence type="ECO:0000256" key="5">
    <source>
        <dbReference type="ARBA" id="ARBA00022547"/>
    </source>
</evidence>
<comment type="subunit">
    <text evidence="13 14">F-type ATPases have 2 components, F(1) - the catalytic core - and F(0) - the membrane proton channel. F(1) has five subunits: alpha(3), beta(3), gamma(1), delta(1), epsilon(1). F(0) has three main subunits: a(1), b(2) and c(10-14). The alpha and beta chains form an alternating ring which encloses part of the gamma chain. F(1) is attached to F(0) by a central stalk formed by the gamma and epsilon chains, while a peripheral stalk is formed by the delta and b chains.</text>
</comment>
<comment type="similarity">
    <text evidence="2 14 15">Belongs to the ATPase B chain family.</text>
</comment>
<evidence type="ECO:0000256" key="16">
    <source>
        <dbReference type="SAM" id="Coils"/>
    </source>
</evidence>
<protein>
    <recommendedName>
        <fullName evidence="14">ATP synthase subunit b</fullName>
    </recommendedName>
    <alternativeName>
        <fullName evidence="14">ATP synthase F(0) sector subunit b</fullName>
    </alternativeName>
    <alternativeName>
        <fullName evidence="14">ATPase subunit I</fullName>
    </alternativeName>
    <alternativeName>
        <fullName evidence="14">F-type ATPase subunit b</fullName>
        <shortName evidence="14">F-ATPase subunit b</shortName>
    </alternativeName>
</protein>
<keyword evidence="16" id="KW-0175">Coiled coil</keyword>
<sequence length="216" mass="22707">MHITATVSSVVALAASGGEGETMPLIPEWEELVFGLVMFAILFWVVAKKVAPNLEKAYEERHAAIEGGIAQAENAQAEAEAAKAQYEAQLAEARAEAAKIREDARAEGAAIVAEMRGQAQDESNRITDSAQKQIAAERQQASVSLRSEVGRLSTDLAGRIVGHELQDSSSRQGLIDSFLAELESGKVQPEKVGAAAAPSAAAEQGQLDLGDAGRDA</sequence>
<dbReference type="SUPFAM" id="SSF81573">
    <property type="entry name" value="F1F0 ATP synthase subunit B, membrane domain"/>
    <property type="match status" value="1"/>
</dbReference>
<dbReference type="EMBL" id="CP036164">
    <property type="protein sequence ID" value="QBF46654.1"/>
    <property type="molecule type" value="Genomic_DNA"/>
</dbReference>
<dbReference type="GO" id="GO:0005886">
    <property type="term" value="C:plasma membrane"/>
    <property type="evidence" value="ECO:0007669"/>
    <property type="project" value="UniProtKB-SubCell"/>
</dbReference>
<feature type="transmembrane region" description="Helical" evidence="14">
    <location>
        <begin position="33"/>
        <end position="51"/>
    </location>
</feature>
<dbReference type="InterPro" id="IPR028987">
    <property type="entry name" value="ATP_synth_B-like_membr_sf"/>
</dbReference>
<evidence type="ECO:0000256" key="2">
    <source>
        <dbReference type="ARBA" id="ARBA00005513"/>
    </source>
</evidence>
<dbReference type="AlphaFoldDB" id="A0A4P6MSS2"/>
<evidence type="ECO:0000256" key="10">
    <source>
        <dbReference type="ARBA" id="ARBA00023136"/>
    </source>
</evidence>
<gene>
    <name evidence="14" type="primary">atpF</name>
    <name evidence="18" type="ORF">EXU32_10565</name>
</gene>
<dbReference type="Proteomes" id="UP000290408">
    <property type="component" value="Chromosome"/>
</dbReference>
<name>A0A4P6MSS2_9MICO</name>
<evidence type="ECO:0000256" key="6">
    <source>
        <dbReference type="ARBA" id="ARBA00022692"/>
    </source>
</evidence>
<keyword evidence="3 14" id="KW-0813">Transport</keyword>
<comment type="function">
    <text evidence="14">Component of the F(0) channel, it forms part of the peripheral stalk, linking F(1) to F(0).</text>
</comment>
<proteinExistence type="inferred from homology"/>
<dbReference type="InterPro" id="IPR050059">
    <property type="entry name" value="ATP_synthase_B_chain"/>
</dbReference>
<dbReference type="NCBIfam" id="NF004412">
    <property type="entry name" value="PRK05759.1-3"/>
    <property type="match status" value="1"/>
</dbReference>
<evidence type="ECO:0000256" key="4">
    <source>
        <dbReference type="ARBA" id="ARBA00022475"/>
    </source>
</evidence>
<keyword evidence="4 14" id="KW-1003">Cell membrane</keyword>
<dbReference type="NCBIfam" id="TIGR01144">
    <property type="entry name" value="ATP_synt_b"/>
    <property type="match status" value="1"/>
</dbReference>
<evidence type="ECO:0000256" key="7">
    <source>
        <dbReference type="ARBA" id="ARBA00022781"/>
    </source>
</evidence>
<dbReference type="GO" id="GO:0045259">
    <property type="term" value="C:proton-transporting ATP synthase complex"/>
    <property type="evidence" value="ECO:0007669"/>
    <property type="project" value="UniProtKB-KW"/>
</dbReference>
<keyword evidence="7 14" id="KW-0375">Hydrogen ion transport</keyword>
<comment type="function">
    <text evidence="12 14">F(1)F(0) ATP synthase produces ATP from ADP in the presence of a proton or sodium gradient. F-type ATPases consist of two structural domains, F(1) containing the extramembraneous catalytic core and F(0) containing the membrane proton channel, linked together by a central stalk and a peripheral stalk. During catalysis, ATP synthesis in the catalytic domain of F(1) is coupled via a rotary mechanism of the central stalk subunits to proton translocation.</text>
</comment>
<organism evidence="18 19">
    <name type="scientific">Janibacter limosus</name>
    <dbReference type="NCBI Taxonomy" id="53458"/>
    <lineage>
        <taxon>Bacteria</taxon>
        <taxon>Bacillati</taxon>
        <taxon>Actinomycetota</taxon>
        <taxon>Actinomycetes</taxon>
        <taxon>Micrococcales</taxon>
        <taxon>Intrasporangiaceae</taxon>
        <taxon>Janibacter</taxon>
    </lineage>
</organism>
<keyword evidence="10 14" id="KW-0472">Membrane</keyword>
<dbReference type="Gene3D" id="1.20.5.620">
    <property type="entry name" value="F1F0 ATP synthase subunit B, membrane domain"/>
    <property type="match status" value="1"/>
</dbReference>
<dbReference type="GO" id="GO:0046933">
    <property type="term" value="F:proton-transporting ATP synthase activity, rotational mechanism"/>
    <property type="evidence" value="ECO:0007669"/>
    <property type="project" value="UniProtKB-UniRule"/>
</dbReference>
<evidence type="ECO:0000256" key="13">
    <source>
        <dbReference type="ARBA" id="ARBA00025830"/>
    </source>
</evidence>
<evidence type="ECO:0000256" key="15">
    <source>
        <dbReference type="RuleBase" id="RU003848"/>
    </source>
</evidence>
<evidence type="ECO:0000256" key="9">
    <source>
        <dbReference type="ARBA" id="ARBA00023065"/>
    </source>
</evidence>
<evidence type="ECO:0000256" key="12">
    <source>
        <dbReference type="ARBA" id="ARBA00025198"/>
    </source>
</evidence>
<evidence type="ECO:0000313" key="19">
    <source>
        <dbReference type="Proteomes" id="UP000290408"/>
    </source>
</evidence>
<dbReference type="InterPro" id="IPR002146">
    <property type="entry name" value="ATP_synth_b/b'su_bac/chlpt"/>
</dbReference>
<evidence type="ECO:0000256" key="17">
    <source>
        <dbReference type="SAM" id="MobiDB-lite"/>
    </source>
</evidence>
<keyword evidence="9 14" id="KW-0406">Ion transport</keyword>
<accession>A0A4P6MSS2</accession>
<dbReference type="Pfam" id="PF00430">
    <property type="entry name" value="ATP-synt_B"/>
    <property type="match status" value="1"/>
</dbReference>
<dbReference type="KEGG" id="jli:EXU32_10565"/>
<dbReference type="OrthoDB" id="5243563at2"/>
<keyword evidence="5 14" id="KW-0138">CF(0)</keyword>
<keyword evidence="8 14" id="KW-1133">Transmembrane helix</keyword>
<dbReference type="RefSeq" id="WP_130629872.1">
    <property type="nucleotide sequence ID" value="NZ_CP036164.1"/>
</dbReference>
<evidence type="ECO:0000313" key="18">
    <source>
        <dbReference type="EMBL" id="QBF46654.1"/>
    </source>
</evidence>